<evidence type="ECO:0000313" key="3">
    <source>
        <dbReference type="Proteomes" id="UP000023152"/>
    </source>
</evidence>
<gene>
    <name evidence="2" type="ORF">RFI_38984</name>
</gene>
<evidence type="ECO:0000313" key="2">
    <source>
        <dbReference type="EMBL" id="ETN98508.1"/>
    </source>
</evidence>
<evidence type="ECO:0000256" key="1">
    <source>
        <dbReference type="SAM" id="Coils"/>
    </source>
</evidence>
<organism evidence="2 3">
    <name type="scientific">Reticulomyxa filosa</name>
    <dbReference type="NCBI Taxonomy" id="46433"/>
    <lineage>
        <taxon>Eukaryota</taxon>
        <taxon>Sar</taxon>
        <taxon>Rhizaria</taxon>
        <taxon>Retaria</taxon>
        <taxon>Foraminifera</taxon>
        <taxon>Monothalamids</taxon>
        <taxon>Reticulomyxidae</taxon>
        <taxon>Reticulomyxa</taxon>
    </lineage>
</organism>
<reference evidence="2 3" key="1">
    <citation type="journal article" date="2013" name="Curr. Biol.">
        <title>The Genome of the Foraminiferan Reticulomyxa filosa.</title>
        <authorList>
            <person name="Glockner G."/>
            <person name="Hulsmann N."/>
            <person name="Schleicher M."/>
            <person name="Noegel A.A."/>
            <person name="Eichinger L."/>
            <person name="Gallinger C."/>
            <person name="Pawlowski J."/>
            <person name="Sierra R."/>
            <person name="Euteneuer U."/>
            <person name="Pillet L."/>
            <person name="Moustafa A."/>
            <person name="Platzer M."/>
            <person name="Groth M."/>
            <person name="Szafranski K."/>
            <person name="Schliwa M."/>
        </authorList>
    </citation>
    <scope>NUCLEOTIDE SEQUENCE [LARGE SCALE GENOMIC DNA]</scope>
</reference>
<name>X6LAF2_RETFI</name>
<dbReference type="Proteomes" id="UP000023152">
    <property type="component" value="Unassembled WGS sequence"/>
</dbReference>
<dbReference type="EMBL" id="ASPP01046500">
    <property type="protein sequence ID" value="ETN98508.1"/>
    <property type="molecule type" value="Genomic_DNA"/>
</dbReference>
<proteinExistence type="predicted"/>
<sequence>MHICDSTTMHASKGLLAIPKIPIFNLNGGIGGSANASVNPCTSVNVHVDASIKCFENYRSPVPKPNDIETLRYKEREASMLREQATLLQLEHERLKCINQQLARHCCDLFQRFQPQQCHNGVEKAEELQQFLKNENAELKRQLLQNTNQIEKLTFKLEQQQRQQQQQCKTEDDKPLLSNVPNFNSKCFWDQRNENSHELMDLDFDNLCNTSIFPSGIGGDDICDYGDHYGEKNIDLLFDMET</sequence>
<keyword evidence="1" id="KW-0175">Coiled coil</keyword>
<protein>
    <submittedName>
        <fullName evidence="2">Uncharacterized protein</fullName>
    </submittedName>
</protein>
<accession>X6LAF2</accession>
<feature type="coiled-coil region" evidence="1">
    <location>
        <begin position="122"/>
        <end position="163"/>
    </location>
</feature>
<keyword evidence="3" id="KW-1185">Reference proteome</keyword>
<comment type="caution">
    <text evidence="2">The sequence shown here is derived from an EMBL/GenBank/DDBJ whole genome shotgun (WGS) entry which is preliminary data.</text>
</comment>
<dbReference type="AlphaFoldDB" id="X6LAF2"/>